<protein>
    <submittedName>
        <fullName evidence="2">Uncharacterized protein</fullName>
    </submittedName>
</protein>
<accession>A0AAX1UR12</accession>
<dbReference type="Proteomes" id="UP000266305">
    <property type="component" value="Unassembled WGS sequence"/>
</dbReference>
<evidence type="ECO:0000313" key="3">
    <source>
        <dbReference type="Proteomes" id="UP000266305"/>
    </source>
</evidence>
<organism evidence="2 3">
    <name type="scientific">Cereibacter sphaeroides</name>
    <name type="common">Rhodobacter sphaeroides</name>
    <dbReference type="NCBI Taxonomy" id="1063"/>
    <lineage>
        <taxon>Bacteria</taxon>
        <taxon>Pseudomonadati</taxon>
        <taxon>Pseudomonadota</taxon>
        <taxon>Alphaproteobacteria</taxon>
        <taxon>Rhodobacterales</taxon>
        <taxon>Paracoccaceae</taxon>
        <taxon>Cereibacter</taxon>
    </lineage>
</organism>
<sequence>MEEVGKRHGATWGRFSFVRPSLGRRKQQRMTIVDKAPPVDLLAETEKLYREAAEDLVRARRKLSEGRAEEVRAAVQAVKDLKAALQLVMDERARVEKLRRTAGGIVHDYALDFDAARREIGRRLARLRDAGQGG</sequence>
<dbReference type="EMBL" id="QWGP01000002">
    <property type="protein sequence ID" value="RHZ98054.1"/>
    <property type="molecule type" value="Genomic_DNA"/>
</dbReference>
<evidence type="ECO:0000313" key="2">
    <source>
        <dbReference type="EMBL" id="RHZ98054.1"/>
    </source>
</evidence>
<keyword evidence="1" id="KW-0175">Coiled coil</keyword>
<comment type="caution">
    <text evidence="2">The sequence shown here is derived from an EMBL/GenBank/DDBJ whole genome shotgun (WGS) entry which is preliminary data.</text>
</comment>
<dbReference type="AlphaFoldDB" id="A0AAX1UR12"/>
<evidence type="ECO:0000256" key="1">
    <source>
        <dbReference type="SAM" id="Coils"/>
    </source>
</evidence>
<gene>
    <name evidence="2" type="ORF">D1114_02240</name>
</gene>
<reference evidence="2 3" key="1">
    <citation type="submission" date="2018-08" db="EMBL/GenBank/DDBJ databases">
        <title>Draft genome sequence of Rhodobacter sphaeroides FY.</title>
        <authorList>
            <person name="Rayyan A."/>
            <person name="Meyer T.E."/>
            <person name="Kyndt J.A."/>
        </authorList>
    </citation>
    <scope>NUCLEOTIDE SEQUENCE [LARGE SCALE GENOMIC DNA]</scope>
    <source>
        <strain evidence="2 3">FY</strain>
    </source>
</reference>
<proteinExistence type="predicted"/>
<feature type="coiled-coil region" evidence="1">
    <location>
        <begin position="42"/>
        <end position="101"/>
    </location>
</feature>
<name>A0AAX1UR12_CERSP</name>